<accession>A0A6G1J424</accession>
<protein>
    <submittedName>
        <fullName evidence="2">Uncharacterized protein</fullName>
    </submittedName>
</protein>
<evidence type="ECO:0000313" key="3">
    <source>
        <dbReference type="Proteomes" id="UP000799291"/>
    </source>
</evidence>
<dbReference type="Proteomes" id="UP000799291">
    <property type="component" value="Unassembled WGS sequence"/>
</dbReference>
<reference evidence="2" key="1">
    <citation type="journal article" date="2020" name="Stud. Mycol.">
        <title>101 Dothideomycetes genomes: a test case for predicting lifestyles and emergence of pathogens.</title>
        <authorList>
            <person name="Haridas S."/>
            <person name="Albert R."/>
            <person name="Binder M."/>
            <person name="Bloem J."/>
            <person name="Labutti K."/>
            <person name="Salamov A."/>
            <person name="Andreopoulos B."/>
            <person name="Baker S."/>
            <person name="Barry K."/>
            <person name="Bills G."/>
            <person name="Bluhm B."/>
            <person name="Cannon C."/>
            <person name="Castanera R."/>
            <person name="Culley D."/>
            <person name="Daum C."/>
            <person name="Ezra D."/>
            <person name="Gonzalez J."/>
            <person name="Henrissat B."/>
            <person name="Kuo A."/>
            <person name="Liang C."/>
            <person name="Lipzen A."/>
            <person name="Lutzoni F."/>
            <person name="Magnuson J."/>
            <person name="Mondo S."/>
            <person name="Nolan M."/>
            <person name="Ohm R."/>
            <person name="Pangilinan J."/>
            <person name="Park H.-J."/>
            <person name="Ramirez L."/>
            <person name="Alfaro M."/>
            <person name="Sun H."/>
            <person name="Tritt A."/>
            <person name="Yoshinaga Y."/>
            <person name="Zwiers L.-H."/>
            <person name="Turgeon B."/>
            <person name="Goodwin S."/>
            <person name="Spatafora J."/>
            <person name="Crous P."/>
            <person name="Grigoriev I."/>
        </authorList>
    </citation>
    <scope>NUCLEOTIDE SEQUENCE</scope>
    <source>
        <strain evidence="2">CBS 122367</strain>
    </source>
</reference>
<organism evidence="2 3">
    <name type="scientific">Lentithecium fluviatile CBS 122367</name>
    <dbReference type="NCBI Taxonomy" id="1168545"/>
    <lineage>
        <taxon>Eukaryota</taxon>
        <taxon>Fungi</taxon>
        <taxon>Dikarya</taxon>
        <taxon>Ascomycota</taxon>
        <taxon>Pezizomycotina</taxon>
        <taxon>Dothideomycetes</taxon>
        <taxon>Pleosporomycetidae</taxon>
        <taxon>Pleosporales</taxon>
        <taxon>Massarineae</taxon>
        <taxon>Lentitheciaceae</taxon>
        <taxon>Lentithecium</taxon>
    </lineage>
</organism>
<proteinExistence type="predicted"/>
<feature type="compositionally biased region" description="Basic and acidic residues" evidence="1">
    <location>
        <begin position="39"/>
        <end position="48"/>
    </location>
</feature>
<feature type="region of interest" description="Disordered" evidence="1">
    <location>
        <begin position="39"/>
        <end position="62"/>
    </location>
</feature>
<sequence>MVYGRRRLPAAAGAIPLYKRPPAQYTAVIMTCYREPIGETRKTKETTPNRHPHQTGPPQMQK</sequence>
<name>A0A6G1J424_9PLEO</name>
<dbReference type="EMBL" id="MU005580">
    <property type="protein sequence ID" value="KAF2684985.1"/>
    <property type="molecule type" value="Genomic_DNA"/>
</dbReference>
<gene>
    <name evidence="2" type="ORF">K458DRAFT_29329</name>
</gene>
<dbReference type="AlphaFoldDB" id="A0A6G1J424"/>
<evidence type="ECO:0000313" key="2">
    <source>
        <dbReference type="EMBL" id="KAF2684985.1"/>
    </source>
</evidence>
<keyword evidence="3" id="KW-1185">Reference proteome</keyword>
<evidence type="ECO:0000256" key="1">
    <source>
        <dbReference type="SAM" id="MobiDB-lite"/>
    </source>
</evidence>